<dbReference type="GO" id="GO:0008270">
    <property type="term" value="F:zinc ion binding"/>
    <property type="evidence" value="ECO:0007669"/>
    <property type="project" value="InterPro"/>
</dbReference>
<evidence type="ECO:0000256" key="4">
    <source>
        <dbReference type="ARBA" id="ARBA00022833"/>
    </source>
</evidence>
<comment type="cofactor">
    <cofactor evidence="1">
        <name>Zn(2+)</name>
        <dbReference type="ChEBI" id="CHEBI:29105"/>
    </cofactor>
</comment>
<gene>
    <name evidence="7" type="ORF">KAJ83_03140</name>
</gene>
<dbReference type="Gene3D" id="3.40.830.10">
    <property type="entry name" value="LigB-like"/>
    <property type="match status" value="1"/>
</dbReference>
<dbReference type="SUPFAM" id="SSF53213">
    <property type="entry name" value="LigB-like"/>
    <property type="match status" value="1"/>
</dbReference>
<dbReference type="GO" id="GO:0008198">
    <property type="term" value="F:ferrous iron binding"/>
    <property type="evidence" value="ECO:0007669"/>
    <property type="project" value="InterPro"/>
</dbReference>
<comment type="caution">
    <text evidence="7">The sequence shown here is derived from an EMBL/GenBank/DDBJ whole genome shotgun (WGS) entry which is preliminary data.</text>
</comment>
<dbReference type="GO" id="GO:0016702">
    <property type="term" value="F:oxidoreductase activity, acting on single donors with incorporation of molecular oxygen, incorporation of two atoms of oxygen"/>
    <property type="evidence" value="ECO:0007669"/>
    <property type="project" value="UniProtKB-ARBA"/>
</dbReference>
<dbReference type="Proteomes" id="UP000672602">
    <property type="component" value="Unassembled WGS sequence"/>
</dbReference>
<dbReference type="PIRSF" id="PIRSF006157">
    <property type="entry name" value="Doxgns_DODA"/>
    <property type="match status" value="1"/>
</dbReference>
<evidence type="ECO:0000256" key="2">
    <source>
        <dbReference type="ARBA" id="ARBA00007581"/>
    </source>
</evidence>
<dbReference type="AlphaFoldDB" id="A0A8J7RZM5"/>
<evidence type="ECO:0000313" key="7">
    <source>
        <dbReference type="EMBL" id="MBP5855988.1"/>
    </source>
</evidence>
<feature type="domain" description="Extradiol ring-cleavage dioxygenase class III enzyme subunit B" evidence="6">
    <location>
        <begin position="9"/>
        <end position="242"/>
    </location>
</feature>
<comment type="similarity">
    <text evidence="2">Belongs to the DODA-type extradiol aromatic ring-opening dioxygenase family.</text>
</comment>
<keyword evidence="3" id="KW-0479">Metal-binding</keyword>
<organism evidence="7 8">
    <name type="scientific">Marivibrio halodurans</name>
    <dbReference type="NCBI Taxonomy" id="2039722"/>
    <lineage>
        <taxon>Bacteria</taxon>
        <taxon>Pseudomonadati</taxon>
        <taxon>Pseudomonadota</taxon>
        <taxon>Alphaproteobacteria</taxon>
        <taxon>Rhodospirillales</taxon>
        <taxon>Rhodospirillaceae</taxon>
        <taxon>Marivibrio</taxon>
    </lineage>
</organism>
<proteinExistence type="inferred from homology"/>
<dbReference type="CDD" id="cd07363">
    <property type="entry name" value="45_DOPA_Dioxygenase"/>
    <property type="match status" value="1"/>
</dbReference>
<name>A0A8J7RZM5_9PROT</name>
<evidence type="ECO:0000256" key="5">
    <source>
        <dbReference type="ARBA" id="ARBA00023002"/>
    </source>
</evidence>
<dbReference type="Pfam" id="PF02900">
    <property type="entry name" value="LigB"/>
    <property type="match status" value="1"/>
</dbReference>
<keyword evidence="5" id="KW-0560">Oxidoreductase</keyword>
<evidence type="ECO:0000259" key="6">
    <source>
        <dbReference type="Pfam" id="PF02900"/>
    </source>
</evidence>
<sequence length="266" mass="28555">MTETRLPSYFISHGAPTLPIDRGAPAKAFLEGLGPAIDAEFGAPRAILAVSAHWEARQPTVGTTPRPETIHDFFGFPEALYRLRYPAPGAPDLGTRIVDLLRAAGLPAGADPERGLDHGAWNPLLLMWPTAEIPVLQLSVQPHLGPAHHMALGRALAPLRDEGVLILGTGAATHNLRAFRGQPPESPAPDWVVTFADWLADRIAADDVAALAAFEDAPEGRHNHPSPEHLLPLFVPLGAKADGVAGQALHRSFRHGIIAMDCYRFD</sequence>
<dbReference type="InterPro" id="IPR014436">
    <property type="entry name" value="Extradiol_dOase_DODA"/>
</dbReference>
<evidence type="ECO:0000256" key="1">
    <source>
        <dbReference type="ARBA" id="ARBA00001947"/>
    </source>
</evidence>
<keyword evidence="4" id="KW-0862">Zinc</keyword>
<dbReference type="EMBL" id="JAGMWN010000001">
    <property type="protein sequence ID" value="MBP5855988.1"/>
    <property type="molecule type" value="Genomic_DNA"/>
</dbReference>
<accession>A0A8J7RZM5</accession>
<evidence type="ECO:0000256" key="3">
    <source>
        <dbReference type="ARBA" id="ARBA00022723"/>
    </source>
</evidence>
<keyword evidence="8" id="KW-1185">Reference proteome</keyword>
<dbReference type="InterPro" id="IPR004183">
    <property type="entry name" value="Xdiol_dOase_suB"/>
</dbReference>
<dbReference type="PANTHER" id="PTHR30096">
    <property type="entry name" value="4,5-DOPA DIOXYGENASE EXTRADIOL-LIKE PROTEIN"/>
    <property type="match status" value="1"/>
</dbReference>
<reference evidence="7" key="1">
    <citation type="submission" date="2021-04" db="EMBL/GenBank/DDBJ databases">
        <authorList>
            <person name="Zhang D.-C."/>
        </authorList>
    </citation>
    <scope>NUCLEOTIDE SEQUENCE</scope>
    <source>
        <strain evidence="7">CGMCC 1.15697</strain>
    </source>
</reference>
<keyword evidence="7" id="KW-0223">Dioxygenase</keyword>
<dbReference type="PANTHER" id="PTHR30096:SF0">
    <property type="entry name" value="4,5-DOPA DIOXYGENASE EXTRADIOL-LIKE PROTEIN"/>
    <property type="match status" value="1"/>
</dbReference>
<protein>
    <submittedName>
        <fullName evidence="7">Dioxygenase</fullName>
    </submittedName>
</protein>
<dbReference type="RefSeq" id="WP_210680545.1">
    <property type="nucleotide sequence ID" value="NZ_JAGMWN010000001.1"/>
</dbReference>
<evidence type="ECO:0000313" key="8">
    <source>
        <dbReference type="Proteomes" id="UP000672602"/>
    </source>
</evidence>